<dbReference type="PANTHER" id="PTHR32282:SF15">
    <property type="entry name" value="PENICILLIN-BINDING PROTEIN 1C"/>
    <property type="match status" value="1"/>
</dbReference>
<keyword evidence="5" id="KW-0645">Protease</keyword>
<gene>
    <name evidence="14" type="primary">pbpC_1</name>
    <name evidence="14" type="ORF">GCM10023331_38270</name>
</gene>
<evidence type="ECO:0000256" key="8">
    <source>
        <dbReference type="ARBA" id="ARBA00022801"/>
    </source>
</evidence>
<dbReference type="EMBL" id="BAABJX010000062">
    <property type="protein sequence ID" value="GAA4849913.1"/>
    <property type="molecule type" value="Genomic_DNA"/>
</dbReference>
<protein>
    <recommendedName>
        <fullName evidence="10">peptidoglycan glycosyltransferase</fullName>
        <ecNumber evidence="10">2.4.99.28</ecNumber>
    </recommendedName>
</protein>
<dbReference type="InterPro" id="IPR001264">
    <property type="entry name" value="Glyco_trans_51"/>
</dbReference>
<evidence type="ECO:0000313" key="15">
    <source>
        <dbReference type="Proteomes" id="UP001500298"/>
    </source>
</evidence>
<evidence type="ECO:0000256" key="3">
    <source>
        <dbReference type="ARBA" id="ARBA00007739"/>
    </source>
</evidence>
<comment type="catalytic activity">
    <reaction evidence="11">
        <text>[GlcNAc-(1-&gt;4)-Mur2Ac(oyl-L-Ala-gamma-D-Glu-L-Lys-D-Ala-D-Ala)](n)-di-trans,octa-cis-undecaprenyl diphosphate + beta-D-GlcNAc-(1-&gt;4)-Mur2Ac(oyl-L-Ala-gamma-D-Glu-L-Lys-D-Ala-D-Ala)-di-trans,octa-cis-undecaprenyl diphosphate = [GlcNAc-(1-&gt;4)-Mur2Ac(oyl-L-Ala-gamma-D-Glu-L-Lys-D-Ala-D-Ala)](n+1)-di-trans,octa-cis-undecaprenyl diphosphate + di-trans,octa-cis-undecaprenyl diphosphate + H(+)</text>
        <dbReference type="Rhea" id="RHEA:23708"/>
        <dbReference type="Rhea" id="RHEA-COMP:9602"/>
        <dbReference type="Rhea" id="RHEA-COMP:9603"/>
        <dbReference type="ChEBI" id="CHEBI:15378"/>
        <dbReference type="ChEBI" id="CHEBI:58405"/>
        <dbReference type="ChEBI" id="CHEBI:60033"/>
        <dbReference type="ChEBI" id="CHEBI:78435"/>
        <dbReference type="EC" id="2.4.99.28"/>
    </reaction>
</comment>
<dbReference type="Gene3D" id="1.10.3810.10">
    <property type="entry name" value="Biosynthetic peptidoglycan transglycosylase-like"/>
    <property type="match status" value="1"/>
</dbReference>
<keyword evidence="9" id="KW-0511">Multifunctional enzyme</keyword>
<evidence type="ECO:0000256" key="9">
    <source>
        <dbReference type="ARBA" id="ARBA00023268"/>
    </source>
</evidence>
<keyword evidence="15" id="KW-1185">Reference proteome</keyword>
<name>A0ABP9DKR9_9BACT</name>
<dbReference type="Pfam" id="PF00912">
    <property type="entry name" value="Transgly"/>
    <property type="match status" value="1"/>
</dbReference>
<evidence type="ECO:0000256" key="4">
    <source>
        <dbReference type="ARBA" id="ARBA00022645"/>
    </source>
</evidence>
<dbReference type="InterPro" id="IPR012338">
    <property type="entry name" value="Beta-lactam/transpept-like"/>
</dbReference>
<dbReference type="InterPro" id="IPR036950">
    <property type="entry name" value="PBP_transglycosylase"/>
</dbReference>
<dbReference type="Pfam" id="PF06832">
    <property type="entry name" value="BiPBP_C"/>
    <property type="match status" value="1"/>
</dbReference>
<dbReference type="Pfam" id="PF00905">
    <property type="entry name" value="Transpeptidase"/>
    <property type="match status" value="1"/>
</dbReference>
<dbReference type="Proteomes" id="UP001500298">
    <property type="component" value="Unassembled WGS sequence"/>
</dbReference>
<dbReference type="SUPFAM" id="SSF53955">
    <property type="entry name" value="Lysozyme-like"/>
    <property type="match status" value="1"/>
</dbReference>
<dbReference type="InterPro" id="IPR007110">
    <property type="entry name" value="Ig-like_dom"/>
</dbReference>
<evidence type="ECO:0000259" key="12">
    <source>
        <dbReference type="PROSITE" id="PS50035"/>
    </source>
</evidence>
<accession>A0ABP9DKR9</accession>
<dbReference type="PANTHER" id="PTHR32282">
    <property type="entry name" value="BINDING PROTEIN TRANSPEPTIDASE, PUTATIVE-RELATED"/>
    <property type="match status" value="1"/>
</dbReference>
<feature type="domain" description="PLD phosphodiesterase" evidence="12">
    <location>
        <begin position="281"/>
        <end position="312"/>
    </location>
</feature>
<proteinExistence type="inferred from homology"/>
<dbReference type="NCBIfam" id="TIGR02073">
    <property type="entry name" value="PBP_1c"/>
    <property type="match status" value="1"/>
</dbReference>
<evidence type="ECO:0000259" key="13">
    <source>
        <dbReference type="PROSITE" id="PS50835"/>
    </source>
</evidence>
<reference evidence="15" key="1">
    <citation type="journal article" date="2019" name="Int. J. Syst. Evol. Microbiol.">
        <title>The Global Catalogue of Microorganisms (GCM) 10K type strain sequencing project: providing services to taxonomists for standard genome sequencing and annotation.</title>
        <authorList>
            <consortium name="The Broad Institute Genomics Platform"/>
            <consortium name="The Broad Institute Genome Sequencing Center for Infectious Disease"/>
            <person name="Wu L."/>
            <person name="Ma J."/>
        </authorList>
    </citation>
    <scope>NUCLEOTIDE SEQUENCE [LARGE SCALE GENOMIC DNA]</scope>
    <source>
        <strain evidence="15">JCM 18326</strain>
    </source>
</reference>
<keyword evidence="8" id="KW-0378">Hydrolase</keyword>
<dbReference type="InterPro" id="IPR023346">
    <property type="entry name" value="Lysozyme-like_dom_sf"/>
</dbReference>
<dbReference type="SUPFAM" id="SSF56601">
    <property type="entry name" value="beta-lactamase/transpeptidase-like"/>
    <property type="match status" value="1"/>
</dbReference>
<dbReference type="InterPro" id="IPR011815">
    <property type="entry name" value="PBP_1c"/>
</dbReference>
<comment type="similarity">
    <text evidence="2">In the C-terminal section; belongs to the transpeptidase family.</text>
</comment>
<keyword evidence="4" id="KW-0121">Carboxypeptidase</keyword>
<evidence type="ECO:0000256" key="6">
    <source>
        <dbReference type="ARBA" id="ARBA00022676"/>
    </source>
</evidence>
<evidence type="ECO:0000256" key="2">
    <source>
        <dbReference type="ARBA" id="ARBA00007090"/>
    </source>
</evidence>
<keyword evidence="7" id="KW-0808">Transferase</keyword>
<comment type="similarity">
    <text evidence="3">In the N-terminal section; belongs to the glycosyltransferase 51 family.</text>
</comment>
<evidence type="ECO:0000256" key="1">
    <source>
        <dbReference type="ARBA" id="ARBA00004752"/>
    </source>
</evidence>
<evidence type="ECO:0000256" key="10">
    <source>
        <dbReference type="ARBA" id="ARBA00044770"/>
    </source>
</evidence>
<feature type="domain" description="Ig-like" evidence="13">
    <location>
        <begin position="675"/>
        <end position="755"/>
    </location>
</feature>
<sequence>MSGGILLILIVLHLAFPFKPSISYSTVYTSREGSVLGATLNNTDKWRMEVQLEDVSEELITAILFKEDRFFYYHLGVNPLSIIRALSNNILQQKVTSGASTISMQVVRLLTPKPRTLGNKIIEAIHAIQLELSFSKKEILEMYLNLIPYGGNIEGVKAASLLYFDQSPKQLSLSQATILAIIPNRPTSWRIGQDNQAIQEGRDKWLRTFEEAALFPKTSIATAFDEPVNTYRRNIVKKAPHLTRWLGRKFQKTSKVNTTIDASLQFQTQTLTKRYVQKLHHYGIHQAAVLVIDNEHREVLAYVGSADFHNNRFSGQIDGVRALRSPGSTLKPFIYGMAFDQGIYTPQQKVLDVETHFKNYSPKNYDNHFHGSVSIAAALQQSLNIPAVKALDKVGLYPFIQALKKNGFESIGKQEHRLGLSLALGGCGVKLLEVTNLYASLANKGTYMPLRFLLSEQPTTPQTSQAVVSEASAYMLQDILTEVKRPDFPQQFLEKSNLPKIAWKTGTSYGRKDAWSVGFNKRYTIGVWVGNFDGQGVYRLTGAQAAAPLLFELFKAIDSNASRSQAFSYPERLQERDVCAVSGKIPEFFCDKTVVDYYIPQVSPTQKCTHMHYVFTSEDDMHSYCSDCLPYNGYKRTLYPNYSPALIAYYQKENIPFEHTPPHLNSCKAVLSDHPPTITSPLDRRTYITGGEAVQLSLECQTNQEVEYVYWYINDQLLKKVDSQEALFFTPPKGEVKISCSDDKGRNTDIYITVI</sequence>
<dbReference type="InterPro" id="IPR001460">
    <property type="entry name" value="PCN-bd_Tpept"/>
</dbReference>
<evidence type="ECO:0000313" key="14">
    <source>
        <dbReference type="EMBL" id="GAA4849913.1"/>
    </source>
</evidence>
<dbReference type="PROSITE" id="PS50835">
    <property type="entry name" value="IG_LIKE"/>
    <property type="match status" value="1"/>
</dbReference>
<dbReference type="InterPro" id="IPR009647">
    <property type="entry name" value="PBP_C"/>
</dbReference>
<dbReference type="Gene3D" id="3.40.710.10">
    <property type="entry name" value="DD-peptidase/beta-lactamase superfamily"/>
    <property type="match status" value="1"/>
</dbReference>
<dbReference type="InterPro" id="IPR050396">
    <property type="entry name" value="Glycosyltr_51/Transpeptidase"/>
</dbReference>
<evidence type="ECO:0000256" key="11">
    <source>
        <dbReference type="ARBA" id="ARBA00049902"/>
    </source>
</evidence>
<dbReference type="InterPro" id="IPR001736">
    <property type="entry name" value="PLipase_D/transphosphatidylase"/>
</dbReference>
<keyword evidence="6" id="KW-0328">Glycosyltransferase</keyword>
<comment type="caution">
    <text evidence="14">The sequence shown here is derived from an EMBL/GenBank/DDBJ whole genome shotgun (WGS) entry which is preliminary data.</text>
</comment>
<organism evidence="14 15">
    <name type="scientific">Algivirga pacifica</name>
    <dbReference type="NCBI Taxonomy" id="1162670"/>
    <lineage>
        <taxon>Bacteria</taxon>
        <taxon>Pseudomonadati</taxon>
        <taxon>Bacteroidota</taxon>
        <taxon>Cytophagia</taxon>
        <taxon>Cytophagales</taxon>
        <taxon>Flammeovirgaceae</taxon>
        <taxon>Algivirga</taxon>
    </lineage>
</organism>
<evidence type="ECO:0000256" key="7">
    <source>
        <dbReference type="ARBA" id="ARBA00022679"/>
    </source>
</evidence>
<evidence type="ECO:0000256" key="5">
    <source>
        <dbReference type="ARBA" id="ARBA00022670"/>
    </source>
</evidence>
<dbReference type="PROSITE" id="PS50035">
    <property type="entry name" value="PLD"/>
    <property type="match status" value="1"/>
</dbReference>
<comment type="pathway">
    <text evidence="1">Cell wall biogenesis; peptidoglycan biosynthesis.</text>
</comment>
<dbReference type="EC" id="2.4.99.28" evidence="10"/>